<evidence type="ECO:0000313" key="3">
    <source>
        <dbReference type="Proteomes" id="UP001279734"/>
    </source>
</evidence>
<dbReference type="Proteomes" id="UP001279734">
    <property type="component" value="Unassembled WGS sequence"/>
</dbReference>
<reference evidence="2" key="1">
    <citation type="submission" date="2023-05" db="EMBL/GenBank/DDBJ databases">
        <title>Nepenthes gracilis genome sequencing.</title>
        <authorList>
            <person name="Fukushima K."/>
        </authorList>
    </citation>
    <scope>NUCLEOTIDE SEQUENCE</scope>
    <source>
        <strain evidence="2">SING2019-196</strain>
    </source>
</reference>
<evidence type="ECO:0000256" key="1">
    <source>
        <dbReference type="SAM" id="MobiDB-lite"/>
    </source>
</evidence>
<organism evidence="2 3">
    <name type="scientific">Nepenthes gracilis</name>
    <name type="common">Slender pitcher plant</name>
    <dbReference type="NCBI Taxonomy" id="150966"/>
    <lineage>
        <taxon>Eukaryota</taxon>
        <taxon>Viridiplantae</taxon>
        <taxon>Streptophyta</taxon>
        <taxon>Embryophyta</taxon>
        <taxon>Tracheophyta</taxon>
        <taxon>Spermatophyta</taxon>
        <taxon>Magnoliopsida</taxon>
        <taxon>eudicotyledons</taxon>
        <taxon>Gunneridae</taxon>
        <taxon>Pentapetalae</taxon>
        <taxon>Caryophyllales</taxon>
        <taxon>Nepenthaceae</taxon>
        <taxon>Nepenthes</taxon>
    </lineage>
</organism>
<name>A0AAD3XY26_NEPGR</name>
<sequence>MEVAMAYLWQPVRKRHGNQSRHCISSSRQGTYDSARGKEAACLGNSLVAHQDSEAANKSDAPVKPVTDRGETDFSPEFHSDSKTTSMQMTPSHSPVMLPNEQLTVREYVKQHSNALPSVGRQSIDVSSEVMHCIHGESSSHDDALSQDVHSDQDDLQDPRLETLRMVLETNASQQSGLEKAGLAVEHLNPCQPSPELVVDAPLHDSAQVEGVHKFRSSSVELFVNGVDLDLTPNSITILSCKYPWDASNMVEEVVDYEDDFHNPTLNALKKLLEANTTET</sequence>
<proteinExistence type="predicted"/>
<comment type="caution">
    <text evidence="2">The sequence shown here is derived from an EMBL/GenBank/DDBJ whole genome shotgun (WGS) entry which is preliminary data.</text>
</comment>
<keyword evidence="3" id="KW-1185">Reference proteome</keyword>
<protein>
    <submittedName>
        <fullName evidence="2">Uncharacterized protein</fullName>
    </submittedName>
</protein>
<dbReference type="EMBL" id="BSYO01000024">
    <property type="protein sequence ID" value="GMH22002.1"/>
    <property type="molecule type" value="Genomic_DNA"/>
</dbReference>
<gene>
    <name evidence="2" type="ORF">Nepgr_023845</name>
</gene>
<feature type="compositionally biased region" description="Polar residues" evidence="1">
    <location>
        <begin position="83"/>
        <end position="93"/>
    </location>
</feature>
<accession>A0AAD3XY26</accession>
<feature type="region of interest" description="Disordered" evidence="1">
    <location>
        <begin position="53"/>
        <end position="94"/>
    </location>
</feature>
<feature type="region of interest" description="Disordered" evidence="1">
    <location>
        <begin position="137"/>
        <end position="157"/>
    </location>
</feature>
<evidence type="ECO:0000313" key="2">
    <source>
        <dbReference type="EMBL" id="GMH22002.1"/>
    </source>
</evidence>
<dbReference type="AlphaFoldDB" id="A0AAD3XY26"/>
<feature type="compositionally biased region" description="Basic and acidic residues" evidence="1">
    <location>
        <begin position="66"/>
        <end position="82"/>
    </location>
</feature>